<evidence type="ECO:0000313" key="2">
    <source>
        <dbReference type="EMBL" id="WCR04868.1"/>
    </source>
</evidence>
<gene>
    <name evidence="2" type="ORF">JHX88_09240</name>
    <name evidence="1" type="ORF">SAMN05421772_103357</name>
</gene>
<organism evidence="1 3">
    <name type="scientific">Paracoccus saliphilus</name>
    <dbReference type="NCBI Taxonomy" id="405559"/>
    <lineage>
        <taxon>Bacteria</taxon>
        <taxon>Pseudomonadati</taxon>
        <taxon>Pseudomonadota</taxon>
        <taxon>Alphaproteobacteria</taxon>
        <taxon>Rhodobacterales</taxon>
        <taxon>Paracoccaceae</taxon>
        <taxon>Paracoccus</taxon>
    </lineage>
</organism>
<dbReference type="Proteomes" id="UP001215549">
    <property type="component" value="Chromosome"/>
</dbReference>
<evidence type="ECO:0008006" key="5">
    <source>
        <dbReference type="Google" id="ProtNLM"/>
    </source>
</evidence>
<reference evidence="2 4" key="2">
    <citation type="submission" date="2021-01" db="EMBL/GenBank/DDBJ databases">
        <title>Biogeographic distribution of Paracoccus.</title>
        <authorList>
            <person name="Hollensteiner J."/>
            <person name="Leineberger J."/>
            <person name="Brinkhoff T."/>
            <person name="Daniel R."/>
        </authorList>
    </citation>
    <scope>NUCLEOTIDE SEQUENCE [LARGE SCALE GENOMIC DNA]</scope>
    <source>
        <strain evidence="2 4">DSM 18447</strain>
    </source>
</reference>
<dbReference type="EMBL" id="FTOU01000003">
    <property type="protein sequence ID" value="SIS73346.1"/>
    <property type="molecule type" value="Genomic_DNA"/>
</dbReference>
<evidence type="ECO:0000313" key="4">
    <source>
        <dbReference type="Proteomes" id="UP001215549"/>
    </source>
</evidence>
<protein>
    <recommendedName>
        <fullName evidence="5">Lipoprotein</fullName>
    </recommendedName>
</protein>
<proteinExistence type="predicted"/>
<evidence type="ECO:0000313" key="1">
    <source>
        <dbReference type="EMBL" id="SIS73346.1"/>
    </source>
</evidence>
<evidence type="ECO:0000313" key="3">
    <source>
        <dbReference type="Proteomes" id="UP000186216"/>
    </source>
</evidence>
<dbReference type="PROSITE" id="PS51257">
    <property type="entry name" value="PROKAR_LIPOPROTEIN"/>
    <property type="match status" value="1"/>
</dbReference>
<dbReference type="RefSeq" id="WP_076524462.1">
    <property type="nucleotide sequence ID" value="NZ_CP067140.1"/>
</dbReference>
<reference evidence="1 3" key="1">
    <citation type="submission" date="2017-01" db="EMBL/GenBank/DDBJ databases">
        <authorList>
            <person name="Varghese N."/>
            <person name="Submissions S."/>
        </authorList>
    </citation>
    <scope>NUCLEOTIDE SEQUENCE [LARGE SCALE GENOMIC DNA]</scope>
    <source>
        <strain evidence="1 3">DSM 18447</strain>
    </source>
</reference>
<dbReference type="EMBL" id="CP067140">
    <property type="protein sequence ID" value="WCR04868.1"/>
    <property type="molecule type" value="Genomic_DNA"/>
</dbReference>
<dbReference type="Proteomes" id="UP000186216">
    <property type="component" value="Unassembled WGS sequence"/>
</dbReference>
<name>A0AA45W379_9RHOB</name>
<keyword evidence="4" id="KW-1185">Reference proteome</keyword>
<dbReference type="AlphaFoldDB" id="A0AA45W379"/>
<accession>A0AA45W379</accession>
<sequence>MLTRGMMVLGVVLLAGCVEESEPVAEISSGIYDLNPDGCGEELSLTRLTVSGDNFRFYESACRMEPVGPGPDGLQARLICTGEGESFERRVNLRADGDFLDMMEDGERRRYHRCPV</sequence>